<feature type="signal peptide" evidence="2">
    <location>
        <begin position="1"/>
        <end position="21"/>
    </location>
</feature>
<accession>A0ABY4CQY5</accession>
<dbReference type="InterPro" id="IPR026045">
    <property type="entry name" value="Ferric-bd"/>
</dbReference>
<keyword evidence="1 2" id="KW-0732">Signal</keyword>
<dbReference type="EMBL" id="CP089291">
    <property type="protein sequence ID" value="UOF92739.1"/>
    <property type="molecule type" value="Genomic_DNA"/>
</dbReference>
<dbReference type="Gene3D" id="3.40.190.10">
    <property type="entry name" value="Periplasmic binding protein-like II"/>
    <property type="match status" value="2"/>
</dbReference>
<dbReference type="InterPro" id="IPR006059">
    <property type="entry name" value="SBP"/>
</dbReference>
<dbReference type="PANTHER" id="PTHR30006:SF2">
    <property type="entry name" value="ABC TRANSPORTER SUBSTRATE-BINDING PROTEIN"/>
    <property type="match status" value="1"/>
</dbReference>
<dbReference type="Pfam" id="PF13416">
    <property type="entry name" value="SBP_bac_8"/>
    <property type="match status" value="1"/>
</dbReference>
<evidence type="ECO:0000313" key="4">
    <source>
        <dbReference type="Proteomes" id="UP000830167"/>
    </source>
</evidence>
<protein>
    <submittedName>
        <fullName evidence="3">Extracellular solute-binding protein</fullName>
    </submittedName>
</protein>
<dbReference type="PIRSF" id="PIRSF002825">
    <property type="entry name" value="CfbpA"/>
    <property type="match status" value="1"/>
</dbReference>
<reference evidence="3" key="1">
    <citation type="submission" date="2021-12" db="EMBL/GenBank/DDBJ databases">
        <title>Alicyclobacillaceae gen. nov., sp. nov., isolated from chalcocite enrichment system.</title>
        <authorList>
            <person name="Jiang Z."/>
        </authorList>
    </citation>
    <scope>NUCLEOTIDE SEQUENCE</scope>
    <source>
        <strain evidence="3">MYW30-H2</strain>
    </source>
</reference>
<evidence type="ECO:0000256" key="1">
    <source>
        <dbReference type="ARBA" id="ARBA00022729"/>
    </source>
</evidence>
<dbReference type="PANTHER" id="PTHR30006">
    <property type="entry name" value="THIAMINE-BINDING PERIPLASMIC PROTEIN-RELATED"/>
    <property type="match status" value="1"/>
</dbReference>
<dbReference type="RefSeq" id="WP_347439410.1">
    <property type="nucleotide sequence ID" value="NZ_CP089291.1"/>
</dbReference>
<evidence type="ECO:0000256" key="2">
    <source>
        <dbReference type="SAM" id="SignalP"/>
    </source>
</evidence>
<evidence type="ECO:0000313" key="3">
    <source>
        <dbReference type="EMBL" id="UOF92739.1"/>
    </source>
</evidence>
<keyword evidence="4" id="KW-1185">Reference proteome</keyword>
<feature type="chain" id="PRO_5045110310" evidence="2">
    <location>
        <begin position="22"/>
        <end position="361"/>
    </location>
</feature>
<gene>
    <name evidence="3" type="ORF">LSG31_01290</name>
</gene>
<sequence>MKLTNVILPISLIMGSTVIVAGCGTNSAATSANAASAKSANSTKNDSKQTLVLYSAQGYDGAMAKAFEKKTGIKVKLVDDSTGNIIAKMEAEKSNPHWDVAWFDGDSTMQGIDNEGMLLKGWTPNDVGNYTAYGKSIISPDKSYYPASITAAAAIAYNTKLVSPSQAPKDWSDLLKPEFKNAVAMNDPSISGPTFPFVAGMLQSMGTQQGKQFFTSLKKNGMKVFPTNDNTLKALIAGQVKAVMIQDSALTSAKQKGDPIQIVYPTSGVSSLPGVIAIDKNAPNMDAAKKFVEFVLSKEGQQVMLDPKNGGGDSYFNPVIKGVQPNSARQQSGIKWVPVDPVKAAQDENAIKQWFHANITQ</sequence>
<dbReference type="PROSITE" id="PS51257">
    <property type="entry name" value="PROKAR_LIPOPROTEIN"/>
    <property type="match status" value="1"/>
</dbReference>
<dbReference type="Proteomes" id="UP000830167">
    <property type="component" value="Chromosome"/>
</dbReference>
<name>A0ABY4CQY5_9BACL</name>
<dbReference type="SUPFAM" id="SSF53850">
    <property type="entry name" value="Periplasmic binding protein-like II"/>
    <property type="match status" value="1"/>
</dbReference>
<proteinExistence type="predicted"/>
<organism evidence="3 4">
    <name type="scientific">Fodinisporobacter ferrooxydans</name>
    <dbReference type="NCBI Taxonomy" id="2901836"/>
    <lineage>
        <taxon>Bacteria</taxon>
        <taxon>Bacillati</taxon>
        <taxon>Bacillota</taxon>
        <taxon>Bacilli</taxon>
        <taxon>Bacillales</taxon>
        <taxon>Alicyclobacillaceae</taxon>
        <taxon>Fodinisporobacter</taxon>
    </lineage>
</organism>